<evidence type="ECO:0000256" key="5">
    <source>
        <dbReference type="ARBA" id="ARBA00022519"/>
    </source>
</evidence>
<evidence type="ECO:0000256" key="1">
    <source>
        <dbReference type="ARBA" id="ARBA00004236"/>
    </source>
</evidence>
<evidence type="ECO:0000259" key="9">
    <source>
        <dbReference type="Pfam" id="PF25876"/>
    </source>
</evidence>
<comment type="similarity">
    <text evidence="2">Belongs to the membrane fusion protein (MFP) (TC 8.A.1) family.</text>
</comment>
<dbReference type="RefSeq" id="WP_252771071.1">
    <property type="nucleotide sequence ID" value="NZ_JAMXMC010000010.1"/>
</dbReference>
<evidence type="ECO:0000256" key="4">
    <source>
        <dbReference type="ARBA" id="ARBA00022475"/>
    </source>
</evidence>
<evidence type="ECO:0000259" key="12">
    <source>
        <dbReference type="Pfam" id="PF25967"/>
    </source>
</evidence>
<dbReference type="PANTHER" id="PTHR30469:SF33">
    <property type="entry name" value="SLR1207 PROTEIN"/>
    <property type="match status" value="1"/>
</dbReference>
<dbReference type="Proteomes" id="UP001204851">
    <property type="component" value="Unassembled WGS sequence"/>
</dbReference>
<keyword evidence="6" id="KW-0175">Coiled coil</keyword>
<dbReference type="InterPro" id="IPR058626">
    <property type="entry name" value="MdtA-like_b-barrel"/>
</dbReference>
<keyword evidence="5" id="KW-0997">Cell inner membrane</keyword>
<comment type="subcellular location">
    <subcellularLocation>
        <location evidence="1">Cell membrane</location>
    </subcellularLocation>
</comment>
<dbReference type="Pfam" id="PF25876">
    <property type="entry name" value="HH_MFP_RND"/>
    <property type="match status" value="1"/>
</dbReference>
<evidence type="ECO:0000256" key="3">
    <source>
        <dbReference type="ARBA" id="ARBA00022448"/>
    </source>
</evidence>
<dbReference type="Pfam" id="PF25944">
    <property type="entry name" value="Beta-barrel_RND"/>
    <property type="match status" value="1"/>
</dbReference>
<sequence length="407" mass="42966">MKLSSPRARRLVLGAIVLVLAALAVQHFFLRPPAPPALITAPVQRADIEDTVLANGTLQAFKQVSVGAQVSGQVKSLKVALGDMVKKGQLVAEIDSMTQQNTLRTAQTTQANVQAQLKSAQATLAQNQRTLTRQQQMRRSDASAQADLDSAQEGVETARANVEALKAQVEAARIAVDTAQVNLGYTRITSPIDGQVVAVVTEEGTTVNANQSTPTILIVAQVDTMTVKAYISEADITSVKPGQKVYFNILGEPDRRWDTTLRSIEPATDSISSSSSSSTSSSSSSSTSTTSATAIYYNGKFDVPNPDHLLRISMTATVHIVRNAAQKALTIPAGALGPRGKDGQTQVQVVGPDGRPQPRMVKIGINNSVTAQVLDGLREGEQVVLGNAASAASTTGSGQRRMGPPMF</sequence>
<keyword evidence="4" id="KW-1003">Cell membrane</keyword>
<name>A0ABT1BQJ8_9BURK</name>
<dbReference type="Gene3D" id="2.40.420.20">
    <property type="match status" value="1"/>
</dbReference>
<feature type="region of interest" description="Disordered" evidence="8">
    <location>
        <begin position="267"/>
        <end position="289"/>
    </location>
</feature>
<feature type="domain" description="Multidrug resistance protein MdtA-like barrel-sandwich hybrid" evidence="10">
    <location>
        <begin position="63"/>
        <end position="218"/>
    </location>
</feature>
<protein>
    <submittedName>
        <fullName evidence="13">Efflux RND transporter periplasmic adaptor subunit</fullName>
    </submittedName>
</protein>
<dbReference type="EMBL" id="JAMXMC010000010">
    <property type="protein sequence ID" value="MCO5978465.1"/>
    <property type="molecule type" value="Genomic_DNA"/>
</dbReference>
<keyword evidence="14" id="KW-1185">Reference proteome</keyword>
<evidence type="ECO:0000313" key="13">
    <source>
        <dbReference type="EMBL" id="MCO5978465.1"/>
    </source>
</evidence>
<dbReference type="Gene3D" id="2.40.30.170">
    <property type="match status" value="1"/>
</dbReference>
<dbReference type="Gene3D" id="2.40.50.100">
    <property type="match status" value="1"/>
</dbReference>
<feature type="region of interest" description="Disordered" evidence="8">
    <location>
        <begin position="131"/>
        <end position="152"/>
    </location>
</feature>
<accession>A0ABT1BQJ8</accession>
<dbReference type="PANTHER" id="PTHR30469">
    <property type="entry name" value="MULTIDRUG RESISTANCE PROTEIN MDTA"/>
    <property type="match status" value="1"/>
</dbReference>
<evidence type="ECO:0000259" key="10">
    <source>
        <dbReference type="Pfam" id="PF25917"/>
    </source>
</evidence>
<dbReference type="InterPro" id="IPR058624">
    <property type="entry name" value="MdtA-like_HH"/>
</dbReference>
<keyword evidence="3" id="KW-0813">Transport</keyword>
<evidence type="ECO:0000256" key="8">
    <source>
        <dbReference type="SAM" id="MobiDB-lite"/>
    </source>
</evidence>
<evidence type="ECO:0000256" key="2">
    <source>
        <dbReference type="ARBA" id="ARBA00009477"/>
    </source>
</evidence>
<dbReference type="Gene3D" id="6.10.140.1990">
    <property type="match status" value="1"/>
</dbReference>
<evidence type="ECO:0000313" key="14">
    <source>
        <dbReference type="Proteomes" id="UP001204851"/>
    </source>
</evidence>
<feature type="domain" description="Multidrug resistance protein MdtA-like alpha-helical hairpin" evidence="9">
    <location>
        <begin position="110"/>
        <end position="186"/>
    </location>
</feature>
<dbReference type="InterPro" id="IPR058627">
    <property type="entry name" value="MdtA-like_C"/>
</dbReference>
<reference evidence="13 14" key="1">
    <citation type="submission" date="2022-06" db="EMBL/GenBank/DDBJ databases">
        <title>Ideonella sp. NS12-5 Genome sequencing and assembly.</title>
        <authorList>
            <person name="Jung Y."/>
        </authorList>
    </citation>
    <scope>NUCLEOTIDE SEQUENCE [LARGE SCALE GENOMIC DNA]</scope>
    <source>
        <strain evidence="13 14">NS12-5</strain>
    </source>
</reference>
<dbReference type="Pfam" id="PF25917">
    <property type="entry name" value="BSH_RND"/>
    <property type="match status" value="1"/>
</dbReference>
<proteinExistence type="inferred from homology"/>
<evidence type="ECO:0000256" key="6">
    <source>
        <dbReference type="ARBA" id="ARBA00023054"/>
    </source>
</evidence>
<evidence type="ECO:0000256" key="7">
    <source>
        <dbReference type="ARBA" id="ARBA00023136"/>
    </source>
</evidence>
<organism evidence="13 14">
    <name type="scientific">Ideonella oryzae</name>
    <dbReference type="NCBI Taxonomy" id="2937441"/>
    <lineage>
        <taxon>Bacteria</taxon>
        <taxon>Pseudomonadati</taxon>
        <taxon>Pseudomonadota</taxon>
        <taxon>Betaproteobacteria</taxon>
        <taxon>Burkholderiales</taxon>
        <taxon>Sphaerotilaceae</taxon>
        <taxon>Ideonella</taxon>
    </lineage>
</organism>
<dbReference type="InterPro" id="IPR030190">
    <property type="entry name" value="MacA_alpha-hairpin_sf"/>
</dbReference>
<keyword evidence="7" id="KW-0472">Membrane</keyword>
<evidence type="ECO:0000259" key="11">
    <source>
        <dbReference type="Pfam" id="PF25944"/>
    </source>
</evidence>
<gene>
    <name evidence="13" type="ORF">M0L44_17350</name>
</gene>
<dbReference type="Pfam" id="PF25967">
    <property type="entry name" value="RND-MFP_C"/>
    <property type="match status" value="1"/>
</dbReference>
<dbReference type="SUPFAM" id="SSF111369">
    <property type="entry name" value="HlyD-like secretion proteins"/>
    <property type="match status" value="1"/>
</dbReference>
<dbReference type="InterPro" id="IPR006143">
    <property type="entry name" value="RND_pump_MFP"/>
</dbReference>
<dbReference type="NCBIfam" id="TIGR01730">
    <property type="entry name" value="RND_mfp"/>
    <property type="match status" value="1"/>
</dbReference>
<feature type="compositionally biased region" description="Low complexity" evidence="8">
    <location>
        <begin position="272"/>
        <end position="289"/>
    </location>
</feature>
<comment type="caution">
    <text evidence="13">The sequence shown here is derived from an EMBL/GenBank/DDBJ whole genome shotgun (WGS) entry which is preliminary data.</text>
</comment>
<dbReference type="InterPro" id="IPR058625">
    <property type="entry name" value="MdtA-like_BSH"/>
</dbReference>
<feature type="domain" description="Multidrug resistance protein MdtA-like C-terminal permuted SH3" evidence="12">
    <location>
        <begin position="328"/>
        <end position="386"/>
    </location>
</feature>
<feature type="domain" description="Multidrug resistance protein MdtA-like beta-barrel" evidence="11">
    <location>
        <begin position="224"/>
        <end position="320"/>
    </location>
</feature>